<reference evidence="3" key="1">
    <citation type="submission" date="2023-02" db="EMBL/GenBank/DDBJ databases">
        <title>Genome of toxic invasive species Heracleum sosnowskyi carries increased number of genes despite the absence of recent whole-genome duplications.</title>
        <authorList>
            <person name="Schelkunov M."/>
            <person name="Shtratnikova V."/>
            <person name="Makarenko M."/>
            <person name="Klepikova A."/>
            <person name="Omelchenko D."/>
            <person name="Novikova G."/>
            <person name="Obukhova E."/>
            <person name="Bogdanov V."/>
            <person name="Penin A."/>
            <person name="Logacheva M."/>
        </authorList>
    </citation>
    <scope>NUCLEOTIDE SEQUENCE</scope>
    <source>
        <strain evidence="3">Hsosn_3</strain>
        <tissue evidence="3">Leaf</tissue>
    </source>
</reference>
<dbReference type="PANTHER" id="PTHR48258:SF9">
    <property type="entry name" value="OS01G0348150 PROTEIN"/>
    <property type="match status" value="1"/>
</dbReference>
<dbReference type="EMBL" id="JAUIZM010000028">
    <property type="protein sequence ID" value="KAK1351626.1"/>
    <property type="molecule type" value="Genomic_DNA"/>
</dbReference>
<feature type="domain" description="DUF4216" evidence="1">
    <location>
        <begin position="191"/>
        <end position="259"/>
    </location>
</feature>
<keyword evidence="4" id="KW-1185">Reference proteome</keyword>
<evidence type="ECO:0000259" key="1">
    <source>
        <dbReference type="Pfam" id="PF13952"/>
    </source>
</evidence>
<feature type="domain" description="Transposase-associated" evidence="2">
    <location>
        <begin position="3"/>
        <end position="75"/>
    </location>
</feature>
<proteinExistence type="predicted"/>
<dbReference type="InterPro" id="IPR029480">
    <property type="entry name" value="Transpos_assoc"/>
</dbReference>
<dbReference type="Pfam" id="PF13952">
    <property type="entry name" value="DUF4216"/>
    <property type="match status" value="1"/>
</dbReference>
<dbReference type="PANTHER" id="PTHR48258">
    <property type="entry name" value="DUF4218 DOMAIN-CONTAINING PROTEIN-RELATED"/>
    <property type="match status" value="1"/>
</dbReference>
<protein>
    <recommendedName>
        <fullName evidence="5">Transposase-associated domain-containing protein</fullName>
    </recommendedName>
</protein>
<accession>A0AAD8GPA0</accession>
<dbReference type="Proteomes" id="UP001237642">
    <property type="component" value="Unassembled WGS sequence"/>
</dbReference>
<dbReference type="InterPro" id="IPR025312">
    <property type="entry name" value="DUF4216"/>
</dbReference>
<evidence type="ECO:0000313" key="4">
    <source>
        <dbReference type="Proteomes" id="UP001237642"/>
    </source>
</evidence>
<gene>
    <name evidence="3" type="ORF">POM88_054085</name>
</gene>
<sequence length="315" mass="36164">MDRDWLTADRRSKEFQNGVEELLLFAFENGFDENKISCPCVKCTHSKSWKARIVKDHLFLNGIDETYKCWIWHGESAGGSQSSEKTGSSQSVHQIPMETENVDGDIASDLFDGKDVSHEIRWIADGPNKDVPAFSGYKIDGVTYSTKDRDDTRQVQCIGVCVQADTMVVDGKDQNIEHMSHIFYGVIVDIWELDYSNFRIPLFRCKWVDMNKGIKVDDLGYTLVNLNRLGYLNDPFVLAKHVRQVCYIDDSLDKLWSIVLKLPDKKYYEDNEDESEGSVEVELENDFFLPNLPDVDEEDVASYIRDDIDELIELS</sequence>
<comment type="caution">
    <text evidence="3">The sequence shown here is derived from an EMBL/GenBank/DDBJ whole genome shotgun (WGS) entry which is preliminary data.</text>
</comment>
<dbReference type="AlphaFoldDB" id="A0AAD8GPA0"/>
<evidence type="ECO:0008006" key="5">
    <source>
        <dbReference type="Google" id="ProtNLM"/>
    </source>
</evidence>
<evidence type="ECO:0000313" key="3">
    <source>
        <dbReference type="EMBL" id="KAK1351626.1"/>
    </source>
</evidence>
<reference evidence="3" key="2">
    <citation type="submission" date="2023-05" db="EMBL/GenBank/DDBJ databases">
        <authorList>
            <person name="Schelkunov M.I."/>
        </authorList>
    </citation>
    <scope>NUCLEOTIDE SEQUENCE</scope>
    <source>
        <strain evidence="3">Hsosn_3</strain>
        <tissue evidence="3">Leaf</tissue>
    </source>
</reference>
<evidence type="ECO:0000259" key="2">
    <source>
        <dbReference type="Pfam" id="PF13963"/>
    </source>
</evidence>
<dbReference type="Pfam" id="PF13963">
    <property type="entry name" value="Transpos_assoc"/>
    <property type="match status" value="1"/>
</dbReference>
<name>A0AAD8GPA0_9APIA</name>
<organism evidence="3 4">
    <name type="scientific">Heracleum sosnowskyi</name>
    <dbReference type="NCBI Taxonomy" id="360622"/>
    <lineage>
        <taxon>Eukaryota</taxon>
        <taxon>Viridiplantae</taxon>
        <taxon>Streptophyta</taxon>
        <taxon>Embryophyta</taxon>
        <taxon>Tracheophyta</taxon>
        <taxon>Spermatophyta</taxon>
        <taxon>Magnoliopsida</taxon>
        <taxon>eudicotyledons</taxon>
        <taxon>Gunneridae</taxon>
        <taxon>Pentapetalae</taxon>
        <taxon>asterids</taxon>
        <taxon>campanulids</taxon>
        <taxon>Apiales</taxon>
        <taxon>Apiaceae</taxon>
        <taxon>Apioideae</taxon>
        <taxon>apioid superclade</taxon>
        <taxon>Tordylieae</taxon>
        <taxon>Tordyliinae</taxon>
        <taxon>Heracleum</taxon>
    </lineage>
</organism>